<proteinExistence type="predicted"/>
<feature type="region of interest" description="Disordered" evidence="1">
    <location>
        <begin position="1419"/>
        <end position="1460"/>
    </location>
</feature>
<dbReference type="PANTHER" id="PTHR34536">
    <property type="entry name" value="DENTIN SIALOPHOSPHOPROTEIN-LIKE PROTEIN"/>
    <property type="match status" value="1"/>
</dbReference>
<keyword evidence="3" id="KW-1185">Reference proteome</keyword>
<feature type="compositionally biased region" description="Basic and acidic residues" evidence="1">
    <location>
        <begin position="1431"/>
        <end position="1443"/>
    </location>
</feature>
<organism evidence="2 3">
    <name type="scientific">Apostasia shenzhenica</name>
    <dbReference type="NCBI Taxonomy" id="1088818"/>
    <lineage>
        <taxon>Eukaryota</taxon>
        <taxon>Viridiplantae</taxon>
        <taxon>Streptophyta</taxon>
        <taxon>Embryophyta</taxon>
        <taxon>Tracheophyta</taxon>
        <taxon>Spermatophyta</taxon>
        <taxon>Magnoliopsida</taxon>
        <taxon>Liliopsida</taxon>
        <taxon>Asparagales</taxon>
        <taxon>Orchidaceae</taxon>
        <taxon>Apostasioideae</taxon>
        <taxon>Apostasia</taxon>
    </lineage>
</organism>
<evidence type="ECO:0000313" key="2">
    <source>
        <dbReference type="EMBL" id="PKA63280.1"/>
    </source>
</evidence>
<feature type="compositionally biased region" description="Basic and acidic residues" evidence="1">
    <location>
        <begin position="1006"/>
        <end position="1023"/>
    </location>
</feature>
<feature type="compositionally biased region" description="Polar residues" evidence="1">
    <location>
        <begin position="775"/>
        <end position="786"/>
    </location>
</feature>
<feature type="compositionally biased region" description="Basic and acidic residues" evidence="1">
    <location>
        <begin position="800"/>
        <end position="820"/>
    </location>
</feature>
<evidence type="ECO:0000256" key="1">
    <source>
        <dbReference type="SAM" id="MobiDB-lite"/>
    </source>
</evidence>
<name>A0A2I0B676_9ASPA</name>
<gene>
    <name evidence="2" type="ORF">AXF42_Ash017748</name>
</gene>
<dbReference type="Proteomes" id="UP000236161">
    <property type="component" value="Unassembled WGS sequence"/>
</dbReference>
<protein>
    <submittedName>
        <fullName evidence="2">Uncharacterized protein</fullName>
    </submittedName>
</protein>
<dbReference type="EMBL" id="KZ451909">
    <property type="protein sequence ID" value="PKA63280.1"/>
    <property type="molecule type" value="Genomic_DNA"/>
</dbReference>
<evidence type="ECO:0000313" key="3">
    <source>
        <dbReference type="Proteomes" id="UP000236161"/>
    </source>
</evidence>
<sequence>MSFGASTNGIDSSLLRVTLEMSVPDQDEHGVKYLSRPSRDAISGIPIKKRQFVFPRSPSPPPQLQSLPAGHGGISTTENKSFCLKPFCSLEAGGSSPYFISLSHKAPPVGIDVTGDGGKIVSSKYESHSRLDINDWERNTGSIVVERQNGKEEIVSDGELLSLKRTQQLRSSPISPIDDPRAEGTRTDRATLDDTYASLSGRTGLQTALKGSNQKAEIHDKYFIKKGQLEMQDACSSKEEQCDLQVSMERCATNSKTYSAHKSVDRSNWDLNTTMDSWEDSSSDLALKHESDRLGKGLWSCSIQEVCKEPNASYGGSNEPKTLNKVFCLGLSSSSKSGGVLHTSETEASLDLRLKPSFMSESYFTYGTPFPLGKMDSEREMQFLSLSTNLTSFNPDPELASCGAVKHDPYKGCIRLNDMNTEIVGSKQFSFKTVKIEPTEIEHGSRLKIPEVADSVGDTAVKLEPMENGLDGDIEGMGKKNASDIVVNNANLFQSMNRSLEDIVTHSKVLDSLVESSLKDDILQLKSESITLLQSNIISKAEVMQHAVVYSKPVSLSMEPSVYEAKLLNSVEEAPGSTRADVLIKCQDDDAVKDMNSVKDVCKHHPSMGVNLMPENLACEAIEKKVDDAKAEDTSHMGSTLISSATKPVQRSCANFNVLENNQSNNGTSSSILEENGDSDYKPDSSHDADHLNGVNDDIDYEDGEVRDPAALAVNEVSHLRESKKTEDACPLGLVGFPAPSSLYGKNCQTGSPEMFKDPGTVECVSSHDLPLSTLADQQESSSVTGDSGRRKTRKTMRKISRDPSKKKDKGTELMSKSDGDSVLGAGNDDSQGDSNGAKRDIGAHTNASIPSITEAKKDAVIRGHTGRIISLNSVSGLTKPVHKMRLSSNFRSEKSADKSLKRENSYSHFNRDEISNERFRRNGSENNRSWACGKRGLDSIHMRERSESDSLQRGRDKRQPKQLHINRNFEPNCLQDYIDNNSEKSNEKSGGNGSGSNGSWACGKRGLDSMHMRGRGRSDSMHMRGRGGSDSMHMRGRGGSDSLLRCRDEKQPNQLHINRNFEPNFMREHVNENNDFIYSGSINSVKVTKPSASNATNRMTRLASNEQGRDHVQARRRSPCGHEQLPIMRYPATEVSPGRCMLRDASEISYVSQEKMMQQMSDEMVDASLCGHAHSPFERTNRMAIHRERRSLSPMLRRVLPQLPPMCSVMSQDISPHWSSHRASDGYNGEREMVEIRSASPVMLPESMRSSRPHFTEEMLARRQSSPYGERLSDVMMDAVSSRQHDFPRSGKHFARKMAWSDDYFSPKMPRLDADDTRQVSRAYRRSPFFQGQNYELDIDGECTVGRRYNNVHIPVRYRQHGVADDDSKDFHFHAEEGPTRAYRYQYEGNQGFDEGSNPREFKERFRNRLGNAGNRYRHMQEQQQQQQQQHHEGSFEHRGEKSWNNSRFNNFRQKRRRY</sequence>
<feature type="region of interest" description="Disordered" evidence="1">
    <location>
        <begin position="772"/>
        <end position="851"/>
    </location>
</feature>
<feature type="compositionally biased region" description="Basic and acidic residues" evidence="1">
    <location>
        <begin position="942"/>
        <end position="960"/>
    </location>
</feature>
<feature type="region of interest" description="Disordered" evidence="1">
    <location>
        <begin position="659"/>
        <end position="702"/>
    </location>
</feature>
<feature type="compositionally biased region" description="Polar residues" evidence="1">
    <location>
        <begin position="659"/>
        <end position="673"/>
    </location>
</feature>
<reference evidence="2 3" key="1">
    <citation type="journal article" date="2017" name="Nature">
        <title>The Apostasia genome and the evolution of orchids.</title>
        <authorList>
            <person name="Zhang G.Q."/>
            <person name="Liu K.W."/>
            <person name="Li Z."/>
            <person name="Lohaus R."/>
            <person name="Hsiao Y.Y."/>
            <person name="Niu S.C."/>
            <person name="Wang J.Y."/>
            <person name="Lin Y.C."/>
            <person name="Xu Q."/>
            <person name="Chen L.J."/>
            <person name="Yoshida K."/>
            <person name="Fujiwara S."/>
            <person name="Wang Z.W."/>
            <person name="Zhang Y.Q."/>
            <person name="Mitsuda N."/>
            <person name="Wang M."/>
            <person name="Liu G.H."/>
            <person name="Pecoraro L."/>
            <person name="Huang H.X."/>
            <person name="Xiao X.J."/>
            <person name="Lin M."/>
            <person name="Wu X.Y."/>
            <person name="Wu W.L."/>
            <person name="Chen Y.Y."/>
            <person name="Chang S.B."/>
            <person name="Sakamoto S."/>
            <person name="Ohme-Takagi M."/>
            <person name="Yagi M."/>
            <person name="Zeng S.J."/>
            <person name="Shen C.Y."/>
            <person name="Yeh C.M."/>
            <person name="Luo Y.B."/>
            <person name="Tsai W.C."/>
            <person name="Van de Peer Y."/>
            <person name="Liu Z.J."/>
        </authorList>
    </citation>
    <scope>NUCLEOTIDE SEQUENCE [LARGE SCALE GENOMIC DNA]</scope>
    <source>
        <strain evidence="3">cv. Shenzhen</strain>
        <tissue evidence="2">Stem</tissue>
    </source>
</reference>
<feature type="compositionally biased region" description="Basic and acidic residues" evidence="1">
    <location>
        <begin position="679"/>
        <end position="691"/>
    </location>
</feature>
<dbReference type="PANTHER" id="PTHR34536:SF4">
    <property type="entry name" value="BTZ DOMAIN-CONTAINING PROTEIN"/>
    <property type="match status" value="1"/>
</dbReference>
<feature type="compositionally biased region" description="Basic and acidic residues" evidence="1">
    <location>
        <begin position="892"/>
        <end position="905"/>
    </location>
</feature>
<feature type="compositionally biased region" description="Polar residues" evidence="1">
    <location>
        <begin position="1444"/>
        <end position="1453"/>
    </location>
</feature>
<feature type="region of interest" description="Disordered" evidence="1">
    <location>
        <begin position="886"/>
        <end position="905"/>
    </location>
</feature>
<feature type="region of interest" description="Disordered" evidence="1">
    <location>
        <begin position="942"/>
        <end position="1040"/>
    </location>
</feature>
<accession>A0A2I0B676</accession>
<dbReference type="OrthoDB" id="758862at2759"/>